<organism evidence="7">
    <name type="scientific">Prunus dulcis</name>
    <name type="common">Almond</name>
    <name type="synonym">Amygdalus dulcis</name>
    <dbReference type="NCBI Taxonomy" id="3755"/>
    <lineage>
        <taxon>Eukaryota</taxon>
        <taxon>Viridiplantae</taxon>
        <taxon>Streptophyta</taxon>
        <taxon>Embryophyta</taxon>
        <taxon>Tracheophyta</taxon>
        <taxon>Spermatophyta</taxon>
        <taxon>Magnoliopsida</taxon>
        <taxon>eudicotyledons</taxon>
        <taxon>Gunneridae</taxon>
        <taxon>Pentapetalae</taxon>
        <taxon>rosids</taxon>
        <taxon>fabids</taxon>
        <taxon>Rosales</taxon>
        <taxon>Rosaceae</taxon>
        <taxon>Amygdaloideae</taxon>
        <taxon>Amygdaleae</taxon>
        <taxon>Prunus</taxon>
    </lineage>
</organism>
<keyword evidence="4" id="KW-0378">Hydrolase</keyword>
<evidence type="ECO:0000256" key="2">
    <source>
        <dbReference type="ARBA" id="ARBA00022645"/>
    </source>
</evidence>
<dbReference type="InterPro" id="IPR029058">
    <property type="entry name" value="AB_hydrolase_fold"/>
</dbReference>
<gene>
    <name evidence="7" type="ORF">Prudu_777S000600</name>
</gene>
<protein>
    <submittedName>
        <fullName evidence="7">Serine carboxypeptidase-like 2</fullName>
    </submittedName>
</protein>
<dbReference type="EMBL" id="AP021114">
    <property type="protein sequence ID" value="BBN69148.1"/>
    <property type="molecule type" value="Genomic_DNA"/>
</dbReference>
<keyword evidence="2 7" id="KW-0121">Carboxypeptidase</keyword>
<evidence type="ECO:0000256" key="3">
    <source>
        <dbReference type="ARBA" id="ARBA00022670"/>
    </source>
</evidence>
<dbReference type="GO" id="GO:0016747">
    <property type="term" value="F:acyltransferase activity, transferring groups other than amino-acyl groups"/>
    <property type="evidence" value="ECO:0007669"/>
    <property type="project" value="TreeGrafter"/>
</dbReference>
<dbReference type="Pfam" id="PF00450">
    <property type="entry name" value="Peptidase_S10"/>
    <property type="match status" value="3"/>
</dbReference>
<keyword evidence="3" id="KW-0645">Protease</keyword>
<comment type="similarity">
    <text evidence="1">Belongs to the peptidase S10 family.</text>
</comment>
<dbReference type="InterPro" id="IPR033124">
    <property type="entry name" value="Ser_caboxypep_his_AS"/>
</dbReference>
<reference evidence="7" key="1">
    <citation type="journal article" date="2019" name="Science">
        <title>Mutation of a bHLH transcription factor allowed almond domestication.</title>
        <authorList>
            <person name="Sanchez-Perez R."/>
            <person name="Pavan S."/>
            <person name="Mazzeo R."/>
            <person name="Moldovan C."/>
            <person name="Aiese Cigliano R."/>
            <person name="Del Cueto J."/>
            <person name="Ricciardi F."/>
            <person name="Lotti C."/>
            <person name="Ricciardi L."/>
            <person name="Dicenta F."/>
            <person name="Lopez-Marques R.L."/>
            <person name="Lindberg Moller B."/>
        </authorList>
    </citation>
    <scope>NUCLEOTIDE SEQUENCE</scope>
</reference>
<dbReference type="GO" id="GO:0004185">
    <property type="term" value="F:serine-type carboxypeptidase activity"/>
    <property type="evidence" value="ECO:0007669"/>
    <property type="project" value="InterPro"/>
</dbReference>
<dbReference type="GO" id="GO:0006508">
    <property type="term" value="P:proteolysis"/>
    <property type="evidence" value="ECO:0007669"/>
    <property type="project" value="UniProtKB-KW"/>
</dbReference>
<keyword evidence="6" id="KW-0472">Membrane</keyword>
<keyword evidence="5" id="KW-0325">Glycoprotein</keyword>
<feature type="transmembrane region" description="Helical" evidence="6">
    <location>
        <begin position="12"/>
        <end position="32"/>
    </location>
</feature>
<dbReference type="PRINTS" id="PR00724">
    <property type="entry name" value="CRBOXYPTASEC"/>
</dbReference>
<keyword evidence="6" id="KW-0812">Transmembrane</keyword>
<dbReference type="InterPro" id="IPR001563">
    <property type="entry name" value="Peptidase_S10"/>
</dbReference>
<dbReference type="PANTHER" id="PTHR11802:SF224">
    <property type="entry name" value="SERINE CARBOXYPEPTIDASE-LIKE 7 ISOFORM X1"/>
    <property type="match status" value="1"/>
</dbReference>
<proteinExistence type="inferred from homology"/>
<dbReference type="PANTHER" id="PTHR11802">
    <property type="entry name" value="SERINE PROTEASE FAMILY S10 SERINE CARBOXYPEPTIDASE"/>
    <property type="match status" value="1"/>
</dbReference>
<evidence type="ECO:0000256" key="6">
    <source>
        <dbReference type="SAM" id="Phobius"/>
    </source>
</evidence>
<dbReference type="Gene3D" id="3.40.50.1820">
    <property type="entry name" value="alpha/beta hydrolase"/>
    <property type="match status" value="2"/>
</dbReference>
<sequence length="862" mass="97032">MEYLRTQRSSKYIITTMLPQALLLVTLLNINVASSSSNIIKTLPGFRGDLPFKLETGYVGVGSMDDVQLFYYFFESEGSPEYDPLVLWLTGGPGCSAFSGLVYENLGPLSFDSAHSIGNKPKLKLNPYSWTKVANIIFLDAPVGTGFSYTKNWERYANLNDTISAAQTYEFLRKWLMDHPKFYNNPLYIAGDSYSGIIVPMVVQEISDGNQDEHAPPMNLKGYVLGNPVTDSEKDDNSRVLFAYMKALISEELYQSMKINCKGDYINVDLNNTLCVDDLELYNECIEDVNDVQILEPVCTVHSPKPAQSKGYADDRTNKDSVNLLLSFPQLRRPWCRNQGSVKEWERCNKTLQEFYISDVSSSLGYHENLIKQGYRVLVYSGDHDMNVPYVGTMGWIESLNLTVVSRWKPWFVDGQVAGERVTQLQSTNLKNLKGESSSHGIKTLENGTKLLDLQHLKSIITMLPLALLLVFLNSHIIVASKSTIDTLPGFSGELPFKLETGYVGVGDLDDVQLFYYFIESERSPKEDPLVLWLTGGPGCSGFSGLAYQIGPIMFNYANSSGNEPTLVLNPYSWTKVANIIFLDQPVGSGFSYAKSWQGYETGDISSAAHTYEFLRKWLKDHPEFLKNPLYIAGDSYSGITVPIVVQEVSNGNEVGHEPPLNLKGYVLGNPFTEPTYDVNSRIKFAHHMALISDTLYESTKTNCKGEYVQVDPSNAPCVENLQEVTEPYNYLFSFIWANDKTVQNALHVREGTIKGWEKCNQSLSSNYAHDVRTSIDYHRNLTKKTLEHCGDHDMLIPYVGTQEWIKSLNLSVDYQWRPWYTNAYTKKTYSLTFVTVKGGGHTAPEFKPMECHAMIDRCSTS</sequence>
<name>A0A5H2XM70_PRUDU</name>
<evidence type="ECO:0000256" key="4">
    <source>
        <dbReference type="ARBA" id="ARBA00022801"/>
    </source>
</evidence>
<evidence type="ECO:0000256" key="1">
    <source>
        <dbReference type="ARBA" id="ARBA00009431"/>
    </source>
</evidence>
<dbReference type="Gene3D" id="3.40.50.12670">
    <property type="match status" value="1"/>
</dbReference>
<dbReference type="AlphaFoldDB" id="A0A5H2XM70"/>
<dbReference type="FunFam" id="3.40.50.1820:FF:000072">
    <property type="entry name" value="Serine carboxypeptidase-like 19"/>
    <property type="match status" value="2"/>
</dbReference>
<keyword evidence="6" id="KW-1133">Transmembrane helix</keyword>
<evidence type="ECO:0000256" key="5">
    <source>
        <dbReference type="ARBA" id="ARBA00023180"/>
    </source>
</evidence>
<dbReference type="GO" id="GO:0019748">
    <property type="term" value="P:secondary metabolic process"/>
    <property type="evidence" value="ECO:0007669"/>
    <property type="project" value="TreeGrafter"/>
</dbReference>
<evidence type="ECO:0000313" key="7">
    <source>
        <dbReference type="EMBL" id="BBN69148.1"/>
    </source>
</evidence>
<dbReference type="SUPFAM" id="SSF53474">
    <property type="entry name" value="alpha/beta-Hydrolases"/>
    <property type="match status" value="2"/>
</dbReference>
<accession>A0A5H2XM70</accession>
<dbReference type="PROSITE" id="PS00560">
    <property type="entry name" value="CARBOXYPEPT_SER_HIS"/>
    <property type="match status" value="1"/>
</dbReference>